<dbReference type="SUPFAM" id="SSF54495">
    <property type="entry name" value="UBC-like"/>
    <property type="match status" value="1"/>
</dbReference>
<dbReference type="PANTHER" id="PTHR15955:SF8">
    <property type="entry name" value="RWD DOMAIN-CONTAINING PROTEIN 2B-RELATED"/>
    <property type="match status" value="1"/>
</dbReference>
<dbReference type="InterPro" id="IPR016135">
    <property type="entry name" value="UBQ-conjugating_enzyme/RWD"/>
</dbReference>
<feature type="domain" description="RWD" evidence="1">
    <location>
        <begin position="19"/>
        <end position="124"/>
    </location>
</feature>
<dbReference type="InterPro" id="IPR010541">
    <property type="entry name" value="Prp3_C"/>
</dbReference>
<dbReference type="PIRSF" id="PIRSF038021">
    <property type="entry name" value="UCP038021_RWDD2"/>
    <property type="match status" value="1"/>
</dbReference>
<organism evidence="2 3">
    <name type="scientific">Haemonchus contortus</name>
    <name type="common">Barber pole worm</name>
    <dbReference type="NCBI Taxonomy" id="6289"/>
    <lineage>
        <taxon>Eukaryota</taxon>
        <taxon>Metazoa</taxon>
        <taxon>Ecdysozoa</taxon>
        <taxon>Nematoda</taxon>
        <taxon>Chromadorea</taxon>
        <taxon>Rhabditida</taxon>
        <taxon>Rhabditina</taxon>
        <taxon>Rhabditomorpha</taxon>
        <taxon>Strongyloidea</taxon>
        <taxon>Trichostrongylidae</taxon>
        <taxon>Haemonchus</taxon>
    </lineage>
</organism>
<dbReference type="OrthoDB" id="432412at2759"/>
<dbReference type="OMA" id="QEMEVIC"/>
<dbReference type="WBParaSite" id="HCON_00081270-00001">
    <property type="protein sequence ID" value="HCON_00081270-00001"/>
    <property type="gene ID" value="HCON_00081270"/>
</dbReference>
<dbReference type="AlphaFoldDB" id="A0A7I4YE85"/>
<protein>
    <submittedName>
        <fullName evidence="3">RWD domain-containing protein</fullName>
    </submittedName>
</protein>
<dbReference type="Pfam" id="PF06544">
    <property type="entry name" value="Prp3_C"/>
    <property type="match status" value="1"/>
</dbReference>
<sequence>MTLEPGPDVEALCSIAQAEEMELLRSMYSEAELSFGCSASDHEALQPSCFTIGLVFDNESVNIEFRLPRDYPYIDFPAVFVRGSEAFHKDRINSDIREWIHQQQLGVPLVTEIISWLDQNLEKYRVNRSGSCDETSNSCEPACSGESARYYILSHHLRSPVKRTNIVQLARELHLCGFSTPGKPAVIVVEGKLSECEEFWKSVKSWTWKKISLRHTEILHSIDDRRFSEFSEIPPNPSGTPMGNVKRLLVNAKLEDKFSLLYGL</sequence>
<dbReference type="InterPro" id="IPR017359">
    <property type="entry name" value="Phi-like"/>
</dbReference>
<reference evidence="3" key="1">
    <citation type="submission" date="2020-12" db="UniProtKB">
        <authorList>
            <consortium name="WormBaseParasite"/>
        </authorList>
    </citation>
    <scope>IDENTIFICATION</scope>
    <source>
        <strain evidence="3">MHco3</strain>
    </source>
</reference>
<dbReference type="InterPro" id="IPR059181">
    <property type="entry name" value="RWDD2A-B_C"/>
</dbReference>
<dbReference type="SMART" id="SM00591">
    <property type="entry name" value="RWD"/>
    <property type="match status" value="1"/>
</dbReference>
<keyword evidence="2" id="KW-1185">Reference proteome</keyword>
<dbReference type="InterPro" id="IPR006575">
    <property type="entry name" value="RWD_dom"/>
</dbReference>
<dbReference type="Gene3D" id="3.10.110.10">
    <property type="entry name" value="Ubiquitin Conjugating Enzyme"/>
    <property type="match status" value="1"/>
</dbReference>
<dbReference type="Pfam" id="PF05773">
    <property type="entry name" value="RWD"/>
    <property type="match status" value="1"/>
</dbReference>
<accession>A0A7I4YE85</accession>
<evidence type="ECO:0000313" key="2">
    <source>
        <dbReference type="Proteomes" id="UP000025227"/>
    </source>
</evidence>
<dbReference type="PROSITE" id="PS50908">
    <property type="entry name" value="RWD"/>
    <property type="match status" value="1"/>
</dbReference>
<dbReference type="CDD" id="cd24163">
    <property type="entry name" value="RWDD2_C"/>
    <property type="match status" value="1"/>
</dbReference>
<evidence type="ECO:0000313" key="3">
    <source>
        <dbReference type="WBParaSite" id="HCON_00081270-00001"/>
    </source>
</evidence>
<evidence type="ECO:0000259" key="1">
    <source>
        <dbReference type="PROSITE" id="PS50908"/>
    </source>
</evidence>
<proteinExistence type="predicted"/>
<dbReference type="PANTHER" id="PTHR15955">
    <property type="entry name" value="RWD DOMAIN CONTAINING PROTEIN 2"/>
    <property type="match status" value="1"/>
</dbReference>
<dbReference type="Proteomes" id="UP000025227">
    <property type="component" value="Unplaced"/>
</dbReference>
<name>A0A7I4YE85_HAECO</name>